<sequence>MRSQKASFLTHSDVVGTFGYLAPEYFMYGKWSKKESLVMWAKPKLESGNFKAILDENLNVNIEDDQVQRMILAARLCLTQAARLRPNISQILRDVEGKDGNEEANAENNNSEEYNDDEVYQIQVQRVAFKSCIS</sequence>
<gene>
    <name evidence="2" type="ORF">HAX54_046779</name>
</gene>
<feature type="region of interest" description="Disordered" evidence="1">
    <location>
        <begin position="95"/>
        <end position="114"/>
    </location>
</feature>
<organism evidence="2 3">
    <name type="scientific">Datura stramonium</name>
    <name type="common">Jimsonweed</name>
    <name type="synonym">Common thornapple</name>
    <dbReference type="NCBI Taxonomy" id="4076"/>
    <lineage>
        <taxon>Eukaryota</taxon>
        <taxon>Viridiplantae</taxon>
        <taxon>Streptophyta</taxon>
        <taxon>Embryophyta</taxon>
        <taxon>Tracheophyta</taxon>
        <taxon>Spermatophyta</taxon>
        <taxon>Magnoliopsida</taxon>
        <taxon>eudicotyledons</taxon>
        <taxon>Gunneridae</taxon>
        <taxon>Pentapetalae</taxon>
        <taxon>asterids</taxon>
        <taxon>lamiids</taxon>
        <taxon>Solanales</taxon>
        <taxon>Solanaceae</taxon>
        <taxon>Solanoideae</taxon>
        <taxon>Datureae</taxon>
        <taxon>Datura</taxon>
    </lineage>
</organism>
<evidence type="ECO:0000313" key="2">
    <source>
        <dbReference type="EMBL" id="MCE3050276.1"/>
    </source>
</evidence>
<reference evidence="2 3" key="1">
    <citation type="journal article" date="2021" name="BMC Genomics">
        <title>Datura genome reveals duplications of psychoactive alkaloid biosynthetic genes and high mutation rate following tissue culture.</title>
        <authorList>
            <person name="Rajewski A."/>
            <person name="Carter-House D."/>
            <person name="Stajich J."/>
            <person name="Litt A."/>
        </authorList>
    </citation>
    <scope>NUCLEOTIDE SEQUENCE [LARGE SCALE GENOMIC DNA]</scope>
    <source>
        <strain evidence="2">AR-01</strain>
    </source>
</reference>
<evidence type="ECO:0000256" key="1">
    <source>
        <dbReference type="SAM" id="MobiDB-lite"/>
    </source>
</evidence>
<dbReference type="PANTHER" id="PTHR47987:SF11">
    <property type="entry name" value="RECEPTOR-LIKE CYTOSOLIC SERINE_THREONINE-PROTEIN KINASE RBK1 ISOFORM X1"/>
    <property type="match status" value="1"/>
</dbReference>
<dbReference type="Gene3D" id="1.10.510.10">
    <property type="entry name" value="Transferase(Phosphotransferase) domain 1"/>
    <property type="match status" value="1"/>
</dbReference>
<accession>A0ABS8WK03</accession>
<name>A0ABS8WK03_DATST</name>
<dbReference type="InterPro" id="IPR011009">
    <property type="entry name" value="Kinase-like_dom_sf"/>
</dbReference>
<protein>
    <submittedName>
        <fullName evidence="2">Uncharacterized protein</fullName>
    </submittedName>
</protein>
<dbReference type="PANTHER" id="PTHR47987">
    <property type="entry name" value="OS08G0249100 PROTEIN"/>
    <property type="match status" value="1"/>
</dbReference>
<comment type="caution">
    <text evidence="2">The sequence shown here is derived from an EMBL/GenBank/DDBJ whole genome shotgun (WGS) entry which is preliminary data.</text>
</comment>
<dbReference type="Proteomes" id="UP000823775">
    <property type="component" value="Unassembled WGS sequence"/>
</dbReference>
<keyword evidence="3" id="KW-1185">Reference proteome</keyword>
<dbReference type="SUPFAM" id="SSF56112">
    <property type="entry name" value="Protein kinase-like (PK-like)"/>
    <property type="match status" value="1"/>
</dbReference>
<proteinExistence type="predicted"/>
<evidence type="ECO:0000313" key="3">
    <source>
        <dbReference type="Proteomes" id="UP000823775"/>
    </source>
</evidence>
<dbReference type="EMBL" id="JACEIK010007436">
    <property type="protein sequence ID" value="MCE3050276.1"/>
    <property type="molecule type" value="Genomic_DNA"/>
</dbReference>
<dbReference type="InterPro" id="IPR046958">
    <property type="entry name" value="RBK1/2/STUNTED"/>
</dbReference>